<dbReference type="AlphaFoldDB" id="A0A084JBE2"/>
<dbReference type="eggNOG" id="ENOG503398B">
    <property type="taxonomic scope" value="Bacteria"/>
</dbReference>
<keyword evidence="2" id="KW-1185">Reference proteome</keyword>
<name>A0A084JBE2_9CLOT</name>
<dbReference type="STRING" id="318464.IO99_10365"/>
<comment type="caution">
    <text evidence="1">The sequence shown here is derived from an EMBL/GenBank/DDBJ whole genome shotgun (WGS) entry which is preliminary data.</text>
</comment>
<accession>A0A084JBE2</accession>
<reference evidence="1 2" key="1">
    <citation type="submission" date="2014-07" db="EMBL/GenBank/DDBJ databases">
        <title>Draft genome of Clostridium sulfidigenes 113A isolated from sediments associated with methane hydrate from Krishna Godavari basin.</title>
        <authorList>
            <person name="Honkalas V.S."/>
            <person name="Dabir A.P."/>
            <person name="Arora P."/>
            <person name="Dhakephalkar P.K."/>
        </authorList>
    </citation>
    <scope>NUCLEOTIDE SEQUENCE [LARGE SCALE GENOMIC DNA]</scope>
    <source>
        <strain evidence="1 2">113A</strain>
    </source>
</reference>
<evidence type="ECO:0000313" key="2">
    <source>
        <dbReference type="Proteomes" id="UP000028542"/>
    </source>
</evidence>
<dbReference type="RefSeq" id="WP_035132934.1">
    <property type="nucleotide sequence ID" value="NZ_JPMD01000024.1"/>
</dbReference>
<protein>
    <submittedName>
        <fullName evidence="1">Uncharacterized protein</fullName>
    </submittedName>
</protein>
<dbReference type="Proteomes" id="UP000028542">
    <property type="component" value="Unassembled WGS sequence"/>
</dbReference>
<sequence>MNLEYLKELEQPIREKLMREELGEEKCKIIDKFNLHPNENLYWERVEPKYPNQEYFSHKLATKSTPIGIIFHINRLCYAKTKYFEQNWDKFVPCIYSYIDNFVETEIYNMEYIKHKSTGLILDLRELAKIHWIDDFRAICTYLEEKEIEMQS</sequence>
<dbReference type="EMBL" id="JPMD01000024">
    <property type="protein sequence ID" value="KEZ86276.1"/>
    <property type="molecule type" value="Genomic_DNA"/>
</dbReference>
<evidence type="ECO:0000313" key="1">
    <source>
        <dbReference type="EMBL" id="KEZ86276.1"/>
    </source>
</evidence>
<gene>
    <name evidence="1" type="ORF">IO99_10365</name>
</gene>
<proteinExistence type="predicted"/>
<organism evidence="1 2">
    <name type="scientific">Clostridium sulfidigenes</name>
    <dbReference type="NCBI Taxonomy" id="318464"/>
    <lineage>
        <taxon>Bacteria</taxon>
        <taxon>Bacillati</taxon>
        <taxon>Bacillota</taxon>
        <taxon>Clostridia</taxon>
        <taxon>Eubacteriales</taxon>
        <taxon>Clostridiaceae</taxon>
        <taxon>Clostridium</taxon>
    </lineage>
</organism>